<dbReference type="InterPro" id="IPR001789">
    <property type="entry name" value="Sig_transdc_resp-reg_receiver"/>
</dbReference>
<dbReference type="InterPro" id="IPR052893">
    <property type="entry name" value="TCS_response_regulator"/>
</dbReference>
<comment type="caution">
    <text evidence="3">The sequence shown here is derived from an EMBL/GenBank/DDBJ whole genome shotgun (WGS) entry which is preliminary data.</text>
</comment>
<name>A0A918CFD8_9DEIO</name>
<feature type="domain" description="Response regulatory" evidence="2">
    <location>
        <begin position="7"/>
        <end position="130"/>
    </location>
</feature>
<proteinExistence type="predicted"/>
<dbReference type="CDD" id="cd17557">
    <property type="entry name" value="REC_Rcp-like"/>
    <property type="match status" value="1"/>
</dbReference>
<feature type="modified residue" description="4-aspartylphosphate" evidence="1">
    <location>
        <position position="63"/>
    </location>
</feature>
<keyword evidence="4" id="KW-1185">Reference proteome</keyword>
<dbReference type="Pfam" id="PF00072">
    <property type="entry name" value="Response_reg"/>
    <property type="match status" value="1"/>
</dbReference>
<evidence type="ECO:0000313" key="4">
    <source>
        <dbReference type="Proteomes" id="UP000603865"/>
    </source>
</evidence>
<dbReference type="EMBL" id="BMQL01000023">
    <property type="protein sequence ID" value="GGR19503.1"/>
    <property type="molecule type" value="Genomic_DNA"/>
</dbReference>
<dbReference type="InterPro" id="IPR011006">
    <property type="entry name" value="CheY-like_superfamily"/>
</dbReference>
<organism evidence="3 4">
    <name type="scientific">Deinococcus ruber</name>
    <dbReference type="NCBI Taxonomy" id="1848197"/>
    <lineage>
        <taxon>Bacteria</taxon>
        <taxon>Thermotogati</taxon>
        <taxon>Deinococcota</taxon>
        <taxon>Deinococci</taxon>
        <taxon>Deinococcales</taxon>
        <taxon>Deinococcaceae</taxon>
        <taxon>Deinococcus</taxon>
    </lineage>
</organism>
<evidence type="ECO:0000259" key="2">
    <source>
        <dbReference type="PROSITE" id="PS50110"/>
    </source>
</evidence>
<protein>
    <submittedName>
        <fullName evidence="3">Response regulator</fullName>
    </submittedName>
</protein>
<sequence>MERDSVRVLLVEDNLADVFLIEAALETSTVPIELSVARDGVEALEQVHAAAAAASLPNMILLDLNMPRMNGFEVLTALRAQPALAHLVVVVFTTSNAPEDVKQAYALQANAYVSKPATFAEFVRLVQLLEAFWFGAAELPSTYAR</sequence>
<reference evidence="3" key="1">
    <citation type="journal article" date="2014" name="Int. J. Syst. Evol. Microbiol.">
        <title>Complete genome sequence of Corynebacterium casei LMG S-19264T (=DSM 44701T), isolated from a smear-ripened cheese.</title>
        <authorList>
            <consortium name="US DOE Joint Genome Institute (JGI-PGF)"/>
            <person name="Walter F."/>
            <person name="Albersmeier A."/>
            <person name="Kalinowski J."/>
            <person name="Ruckert C."/>
        </authorList>
    </citation>
    <scope>NUCLEOTIDE SEQUENCE</scope>
    <source>
        <strain evidence="3">JCM 31311</strain>
    </source>
</reference>
<dbReference type="Proteomes" id="UP000603865">
    <property type="component" value="Unassembled WGS sequence"/>
</dbReference>
<keyword evidence="1" id="KW-0597">Phosphoprotein</keyword>
<evidence type="ECO:0000256" key="1">
    <source>
        <dbReference type="PROSITE-ProRule" id="PRU00169"/>
    </source>
</evidence>
<dbReference type="SUPFAM" id="SSF52172">
    <property type="entry name" value="CheY-like"/>
    <property type="match status" value="1"/>
</dbReference>
<dbReference type="Gene3D" id="3.40.50.2300">
    <property type="match status" value="1"/>
</dbReference>
<dbReference type="RefSeq" id="WP_189091804.1">
    <property type="nucleotide sequence ID" value="NZ_BMQL01000023.1"/>
</dbReference>
<accession>A0A918CFD8</accession>
<dbReference type="SMART" id="SM00448">
    <property type="entry name" value="REC"/>
    <property type="match status" value="1"/>
</dbReference>
<gene>
    <name evidence="3" type="ORF">GCM10008957_35010</name>
</gene>
<dbReference type="PANTHER" id="PTHR44520">
    <property type="entry name" value="RESPONSE REGULATOR RCP1-RELATED"/>
    <property type="match status" value="1"/>
</dbReference>
<dbReference type="PANTHER" id="PTHR44520:SF2">
    <property type="entry name" value="RESPONSE REGULATOR RCP1"/>
    <property type="match status" value="1"/>
</dbReference>
<dbReference type="AlphaFoldDB" id="A0A918CFD8"/>
<dbReference type="PROSITE" id="PS50110">
    <property type="entry name" value="RESPONSE_REGULATORY"/>
    <property type="match status" value="1"/>
</dbReference>
<evidence type="ECO:0000313" key="3">
    <source>
        <dbReference type="EMBL" id="GGR19503.1"/>
    </source>
</evidence>
<dbReference type="GO" id="GO:0000160">
    <property type="term" value="P:phosphorelay signal transduction system"/>
    <property type="evidence" value="ECO:0007669"/>
    <property type="project" value="InterPro"/>
</dbReference>
<reference evidence="3" key="2">
    <citation type="submission" date="2020-09" db="EMBL/GenBank/DDBJ databases">
        <authorList>
            <person name="Sun Q."/>
            <person name="Ohkuma M."/>
        </authorList>
    </citation>
    <scope>NUCLEOTIDE SEQUENCE</scope>
    <source>
        <strain evidence="3">JCM 31311</strain>
    </source>
</reference>